<dbReference type="InterPro" id="IPR046805">
    <property type="entry name" value="Tra1_ring"/>
</dbReference>
<dbReference type="WBParaSite" id="Hba_11712">
    <property type="protein sequence ID" value="Hba_11712"/>
    <property type="gene ID" value="Hba_11712"/>
</dbReference>
<organism evidence="1 2">
    <name type="scientific">Heterorhabditis bacteriophora</name>
    <name type="common">Entomopathogenic nematode worm</name>
    <dbReference type="NCBI Taxonomy" id="37862"/>
    <lineage>
        <taxon>Eukaryota</taxon>
        <taxon>Metazoa</taxon>
        <taxon>Ecdysozoa</taxon>
        <taxon>Nematoda</taxon>
        <taxon>Chromadorea</taxon>
        <taxon>Rhabditida</taxon>
        <taxon>Rhabditina</taxon>
        <taxon>Rhabditomorpha</taxon>
        <taxon>Strongyloidea</taxon>
        <taxon>Heterorhabditidae</taxon>
        <taxon>Heterorhabditis</taxon>
    </lineage>
</organism>
<protein>
    <submittedName>
        <fullName evidence="2">CAS_CSE1 domain-containing protein</fullName>
    </submittedName>
</protein>
<dbReference type="AlphaFoldDB" id="A0A1I7X2N4"/>
<proteinExistence type="predicted"/>
<sequence>MIRIPFLRYLLERVTSLCFGPSWFARLGGASALTYMVEHYPFQFIRGNLNRIIESLIEVIIGMVDEISSGAVDMAIGALIVLQKRMLTVSFSSLDMRKNDTSYNFNCLFLSFF</sequence>
<dbReference type="Pfam" id="PF20206">
    <property type="entry name" value="Tra1_ring"/>
    <property type="match status" value="1"/>
</dbReference>
<keyword evidence="1" id="KW-1185">Reference proteome</keyword>
<evidence type="ECO:0000313" key="2">
    <source>
        <dbReference type="WBParaSite" id="Hba_11712"/>
    </source>
</evidence>
<name>A0A1I7X2N4_HETBA</name>
<reference evidence="2" key="1">
    <citation type="submission" date="2016-11" db="UniProtKB">
        <authorList>
            <consortium name="WormBaseParasite"/>
        </authorList>
    </citation>
    <scope>IDENTIFICATION</scope>
</reference>
<dbReference type="Proteomes" id="UP000095283">
    <property type="component" value="Unplaced"/>
</dbReference>
<accession>A0A1I7X2N4</accession>
<evidence type="ECO:0000313" key="1">
    <source>
        <dbReference type="Proteomes" id="UP000095283"/>
    </source>
</evidence>